<dbReference type="GO" id="GO:0033214">
    <property type="term" value="P:siderophore-iron import into cell"/>
    <property type="evidence" value="ECO:0007669"/>
    <property type="project" value="TreeGrafter"/>
</dbReference>
<evidence type="ECO:0000259" key="8">
    <source>
        <dbReference type="Pfam" id="PF07715"/>
    </source>
</evidence>
<dbReference type="NCBIfam" id="TIGR04057">
    <property type="entry name" value="SusC_RagA_signa"/>
    <property type="match status" value="1"/>
</dbReference>
<accession>A0A521CDV0</accession>
<evidence type="ECO:0000256" key="5">
    <source>
        <dbReference type="ARBA" id="ARBA00023136"/>
    </source>
</evidence>
<dbReference type="AlphaFoldDB" id="A0A521CDV0"/>
<evidence type="ECO:0000313" key="9">
    <source>
        <dbReference type="EMBL" id="SMO57614.1"/>
    </source>
</evidence>
<dbReference type="InterPro" id="IPR037066">
    <property type="entry name" value="Plug_dom_sf"/>
</dbReference>
<keyword evidence="2 7" id="KW-0813">Transport</keyword>
<dbReference type="SUPFAM" id="SSF56935">
    <property type="entry name" value="Porins"/>
    <property type="match status" value="1"/>
</dbReference>
<dbReference type="EMBL" id="FXTB01000003">
    <property type="protein sequence ID" value="SMO57614.1"/>
    <property type="molecule type" value="Genomic_DNA"/>
</dbReference>
<evidence type="ECO:0000256" key="1">
    <source>
        <dbReference type="ARBA" id="ARBA00004571"/>
    </source>
</evidence>
<dbReference type="InterPro" id="IPR036942">
    <property type="entry name" value="Beta-barrel_TonB_sf"/>
</dbReference>
<dbReference type="NCBIfam" id="TIGR04056">
    <property type="entry name" value="OMP_RagA_SusC"/>
    <property type="match status" value="1"/>
</dbReference>
<dbReference type="Proteomes" id="UP000319040">
    <property type="component" value="Unassembled WGS sequence"/>
</dbReference>
<evidence type="ECO:0000313" key="10">
    <source>
        <dbReference type="Proteomes" id="UP000319040"/>
    </source>
</evidence>
<dbReference type="OrthoDB" id="9768177at2"/>
<gene>
    <name evidence="9" type="ORF">SAMN06265379_10329</name>
</gene>
<dbReference type="InterPro" id="IPR023997">
    <property type="entry name" value="TonB-dep_OMP_SusC/RagA_CS"/>
</dbReference>
<dbReference type="InterPro" id="IPR023996">
    <property type="entry name" value="TonB-dep_OMP_SusC/RagA"/>
</dbReference>
<dbReference type="InterPro" id="IPR008969">
    <property type="entry name" value="CarboxyPept-like_regulatory"/>
</dbReference>
<dbReference type="Gene3D" id="2.60.40.1120">
    <property type="entry name" value="Carboxypeptidase-like, regulatory domain"/>
    <property type="match status" value="1"/>
</dbReference>
<dbReference type="Gene3D" id="2.40.170.20">
    <property type="entry name" value="TonB-dependent receptor, beta-barrel domain"/>
    <property type="match status" value="1"/>
</dbReference>
<evidence type="ECO:0000256" key="6">
    <source>
        <dbReference type="ARBA" id="ARBA00023237"/>
    </source>
</evidence>
<comment type="similarity">
    <text evidence="7">Belongs to the TonB-dependent receptor family.</text>
</comment>
<keyword evidence="4 7" id="KW-0812">Transmembrane</keyword>
<dbReference type="InterPro" id="IPR012910">
    <property type="entry name" value="Plug_dom"/>
</dbReference>
<protein>
    <submittedName>
        <fullName evidence="9">TonB-linked outer membrane protein, SusC/RagA family</fullName>
    </submittedName>
</protein>
<keyword evidence="6 7" id="KW-0998">Cell outer membrane</keyword>
<evidence type="ECO:0000256" key="4">
    <source>
        <dbReference type="ARBA" id="ARBA00022692"/>
    </source>
</evidence>
<proteinExistence type="inferred from homology"/>
<comment type="subcellular location">
    <subcellularLocation>
        <location evidence="1 7">Cell outer membrane</location>
        <topology evidence="1 7">Multi-pass membrane protein</topology>
    </subcellularLocation>
</comment>
<evidence type="ECO:0000256" key="2">
    <source>
        <dbReference type="ARBA" id="ARBA00022448"/>
    </source>
</evidence>
<keyword evidence="3 7" id="KW-1134">Transmembrane beta strand</keyword>
<dbReference type="PANTHER" id="PTHR30442:SF0">
    <property type="entry name" value="FE(3+) DICITRATE TRANSPORT PROTEIN FECA"/>
    <property type="match status" value="1"/>
</dbReference>
<organism evidence="9 10">
    <name type="scientific">Saccharicrinis carchari</name>
    <dbReference type="NCBI Taxonomy" id="1168039"/>
    <lineage>
        <taxon>Bacteria</taxon>
        <taxon>Pseudomonadati</taxon>
        <taxon>Bacteroidota</taxon>
        <taxon>Bacteroidia</taxon>
        <taxon>Marinilabiliales</taxon>
        <taxon>Marinilabiliaceae</taxon>
        <taxon>Saccharicrinis</taxon>
    </lineage>
</organism>
<dbReference type="GO" id="GO:0009279">
    <property type="term" value="C:cell outer membrane"/>
    <property type="evidence" value="ECO:0007669"/>
    <property type="project" value="UniProtKB-SubCell"/>
</dbReference>
<evidence type="ECO:0000256" key="3">
    <source>
        <dbReference type="ARBA" id="ARBA00022452"/>
    </source>
</evidence>
<evidence type="ECO:0000256" key="7">
    <source>
        <dbReference type="PROSITE-ProRule" id="PRU01360"/>
    </source>
</evidence>
<dbReference type="SUPFAM" id="SSF49464">
    <property type="entry name" value="Carboxypeptidase regulatory domain-like"/>
    <property type="match status" value="1"/>
</dbReference>
<feature type="domain" description="TonB-dependent receptor plug" evidence="8">
    <location>
        <begin position="210"/>
        <end position="340"/>
    </location>
</feature>
<dbReference type="PANTHER" id="PTHR30442">
    <property type="entry name" value="IRON III DICITRATE TRANSPORT PROTEIN FECA"/>
    <property type="match status" value="1"/>
</dbReference>
<dbReference type="Pfam" id="PF13715">
    <property type="entry name" value="CarbopepD_reg_2"/>
    <property type="match status" value="1"/>
</dbReference>
<name>A0A521CDV0_SACCC</name>
<reference evidence="9 10" key="1">
    <citation type="submission" date="2017-05" db="EMBL/GenBank/DDBJ databases">
        <authorList>
            <person name="Varghese N."/>
            <person name="Submissions S."/>
        </authorList>
    </citation>
    <scope>NUCLEOTIDE SEQUENCE [LARGE SCALE GENOMIC DNA]</scope>
    <source>
        <strain evidence="9 10">DSM 27040</strain>
    </source>
</reference>
<sequence>MNVNCSAISKVITTVLLCLWLPGTILSNNSILDSQVVRITLDLENLSLGEVLSTIEKKSGYYFTYNRNQVNVDSKISVHAESKTIPELLNIIFNDKGINYEVKDENVVLYRVDQAKRTITGTITDKNGEPVVGATVMVKGTTTDGTITNFNGEFTLDVAEGETLVVSFIGFEQQEIIVGESSFYKIVLQDSTEQLGEVVVTAMGIERKAKSLTYATQSMDNEDLMRVQDASFINSLQGKAAGLKITPNVGGAGGASKILLRGNKSILGNNTPLIVVDGVPMSNPVKNQRGIGGGSEMGYGFSTEGADALSSINPDDIENINVLKGANAAALYGSAASNGVIMITTKKGKEGTLSVSVSSNVTFEDPMLLPELQDQYGAGINLNTDPAKISANSWGNKISSMTPEELEVEGLTNTPQDYIKDFFRTGSTYNTSVSLSGGTKNILSYFSYGNTTSNGMIENNNFTRNTIAFRQSYSLFKDILNVDVSINYVNQSTKNRPGGGTNQNPLYHLYTSPRNTDMNFYKNKYKIDDATWMSNSESSKHLVLVDPEKGLYKWVYEPVELSGTRQNWLFDAPDQNNPYWLINQNNRRDQEDRVYGYISTNVKLTEGLNAQARFSIDRSASSTTDERGATTQYPNSMMDRGVYGEWNRKSHEFYLDGMLNYDKTFGDYTVSASAGYSAHKITGNSRGIFENATAYDYSLMRVPTAINIFDPRAGAGSSRSFSKSINWDEGLFFTGQLGYKDFAFVEGSYRRDWYRAFTQFKDRDVADNYGYFSFGANVLMHEMISLPEFWNYLKVRASYSEVGNSIPNIMYASSNVNLVTGGVTPSPYAFFDNPIPEVSKSFETGFDVSFFRNALSWDVTYYNSTLNNSYLIVGSGGYSKPVNTGVIRNQGVETTLTYSLNLTKDLLWKTGVNFAYNSNKIEETYKEDGKEALIAQQIGFGGKFQIRYKQGGSYGDLYATDFKRNEDGSVVINGEGRPLLSSDKFGKFIGNMNSPYQLGWNNTFSYKNWSLYFLVDGKVGGKVVSFTEAYLDKLGLSTRSGADRLLADQNPELVFEDDEGDEHPAMRLPDGQLAPIQKYYEGIGGDINATQYVYDATNFRMKEVSLGYRFKDLFGKTKDLTLSAIGRNLFFLYNDAPIDPETSLSSQNSLGGFDIFNMPTARSYGMSVSVKF</sequence>
<dbReference type="PROSITE" id="PS52016">
    <property type="entry name" value="TONB_DEPENDENT_REC_3"/>
    <property type="match status" value="1"/>
</dbReference>
<dbReference type="Pfam" id="PF07715">
    <property type="entry name" value="Plug"/>
    <property type="match status" value="1"/>
</dbReference>
<dbReference type="InterPro" id="IPR039426">
    <property type="entry name" value="TonB-dep_rcpt-like"/>
</dbReference>
<dbReference type="FunFam" id="2.60.40.1120:FF:000003">
    <property type="entry name" value="Outer membrane protein Omp121"/>
    <property type="match status" value="1"/>
</dbReference>
<dbReference type="Gene3D" id="2.170.130.10">
    <property type="entry name" value="TonB-dependent receptor, plug domain"/>
    <property type="match status" value="1"/>
</dbReference>
<keyword evidence="10" id="KW-1185">Reference proteome</keyword>
<keyword evidence="5 7" id="KW-0472">Membrane</keyword>